<evidence type="ECO:0000313" key="2">
    <source>
        <dbReference type="Proteomes" id="UP000015350"/>
    </source>
</evidence>
<comment type="caution">
    <text evidence="1">The sequence shown here is derived from an EMBL/GenBank/DDBJ whole genome shotgun (WGS) entry which is preliminary data.</text>
</comment>
<name>S9S8C2_MAGFU</name>
<gene>
    <name evidence="1" type="ORF">K678_13598</name>
</gene>
<sequence>MARKPLREIARKRQPLSFEAFSALYDKLGAAADGFADLGLNDLAAEMCAVRVRLSQAWAAITTAEREGR</sequence>
<dbReference type="EMBL" id="AQPH01000060">
    <property type="protein sequence ID" value="EPY00924.1"/>
    <property type="molecule type" value="Genomic_DNA"/>
</dbReference>
<reference evidence="1 2" key="1">
    <citation type="submission" date="2013-04" db="EMBL/GenBank/DDBJ databases">
        <authorList>
            <person name="Kuznetsov B."/>
            <person name="Ivanovsky R."/>
        </authorList>
    </citation>
    <scope>NUCLEOTIDE SEQUENCE [LARGE SCALE GENOMIC DNA]</scope>
    <source>
        <strain evidence="1 2">MGU-K5</strain>
    </source>
</reference>
<proteinExistence type="predicted"/>
<dbReference type="AlphaFoldDB" id="S9S8C2"/>
<evidence type="ECO:0000313" key="1">
    <source>
        <dbReference type="EMBL" id="EPY00924.1"/>
    </source>
</evidence>
<dbReference type="Proteomes" id="UP000015350">
    <property type="component" value="Unassembled WGS sequence"/>
</dbReference>
<organism evidence="1 2">
    <name type="scientific">Magnetospirillum fulvum MGU-K5</name>
    <dbReference type="NCBI Taxonomy" id="1316936"/>
    <lineage>
        <taxon>Bacteria</taxon>
        <taxon>Pseudomonadati</taxon>
        <taxon>Pseudomonadota</taxon>
        <taxon>Alphaproteobacteria</taxon>
        <taxon>Rhodospirillales</taxon>
        <taxon>Rhodospirillaceae</taxon>
        <taxon>Magnetospirillum</taxon>
    </lineage>
</organism>
<protein>
    <submittedName>
        <fullName evidence="1">Uncharacterized protein</fullName>
    </submittedName>
</protein>
<accession>S9S8C2</accession>